<organism evidence="2 3">
    <name type="scientific">Sphingorhabdus lutea</name>
    <dbReference type="NCBI Taxonomy" id="1913578"/>
    <lineage>
        <taxon>Bacteria</taxon>
        <taxon>Pseudomonadati</taxon>
        <taxon>Pseudomonadota</taxon>
        <taxon>Alphaproteobacteria</taxon>
        <taxon>Sphingomonadales</taxon>
        <taxon>Sphingomonadaceae</taxon>
        <taxon>Sphingorhabdus</taxon>
    </lineage>
</organism>
<sequence length="130" mass="14231">MRGNNPIKNPKDGATSKGQCANVETKAAKGAYLKTCSGRKRKAIWFLLPSGRALLVGQNARTLSALINSGKAGVTALELSSWAFRLGSYIHTLRSQYGLDIITIKETHNELGDWHARYVLNCDVQILEMA</sequence>
<reference evidence="2 3" key="1">
    <citation type="submission" date="2016-11" db="EMBL/GenBank/DDBJ databases">
        <title>Sphingorhabdus sp. LPB0140, isolated from marine environment.</title>
        <authorList>
            <person name="Kim E."/>
            <person name="Yi H."/>
        </authorList>
    </citation>
    <scope>NUCLEOTIDE SEQUENCE [LARGE SCALE GENOMIC DNA]</scope>
    <source>
        <strain evidence="2 3">LPB0140</strain>
    </source>
</reference>
<evidence type="ECO:0000313" key="3">
    <source>
        <dbReference type="Proteomes" id="UP000242561"/>
    </source>
</evidence>
<dbReference type="STRING" id="1913578.LPB140_06900"/>
<protein>
    <recommendedName>
        <fullName evidence="1">Winged helix domain-containing protein</fullName>
    </recommendedName>
</protein>
<evidence type="ECO:0000259" key="1">
    <source>
        <dbReference type="Pfam" id="PF22324"/>
    </source>
</evidence>
<feature type="domain" description="Winged helix" evidence="1">
    <location>
        <begin position="54"/>
        <end position="129"/>
    </location>
</feature>
<name>A0A1L3JBP8_9SPHN</name>
<accession>A0A1L3JBP8</accession>
<dbReference type="InterPro" id="IPR054382">
    <property type="entry name" value="wHTH_alphaproteobact"/>
</dbReference>
<dbReference type="Pfam" id="PF22324">
    <property type="entry name" value="HTH_91"/>
    <property type="match status" value="1"/>
</dbReference>
<evidence type="ECO:0000313" key="2">
    <source>
        <dbReference type="EMBL" id="APG62556.1"/>
    </source>
</evidence>
<dbReference type="Proteomes" id="UP000242561">
    <property type="component" value="Chromosome"/>
</dbReference>
<dbReference type="KEGG" id="sphl:LPB140_06900"/>
<dbReference type="EMBL" id="CP018154">
    <property type="protein sequence ID" value="APG62556.1"/>
    <property type="molecule type" value="Genomic_DNA"/>
</dbReference>
<dbReference type="AlphaFoldDB" id="A0A1L3JBP8"/>
<gene>
    <name evidence="2" type="ORF">LPB140_06900</name>
</gene>
<keyword evidence="3" id="KW-1185">Reference proteome</keyword>
<proteinExistence type="predicted"/>